<proteinExistence type="predicted"/>
<dbReference type="Proteomes" id="UP000235658">
    <property type="component" value="Unassembled WGS sequence"/>
</dbReference>
<feature type="domain" description="PTS EIIA type-4" evidence="6">
    <location>
        <begin position="1"/>
        <end position="132"/>
    </location>
</feature>
<accession>A0A2N6UKW8</accession>
<dbReference type="EC" id="2.7.1.121" evidence="3"/>
<evidence type="ECO:0000313" key="8">
    <source>
        <dbReference type="Proteomes" id="UP000235658"/>
    </source>
</evidence>
<evidence type="ECO:0000256" key="4">
    <source>
        <dbReference type="ARBA" id="ARBA00022679"/>
    </source>
</evidence>
<comment type="catalytic activity">
    <reaction evidence="1">
        <text>dihydroxyacetone + phosphoenolpyruvate = dihydroxyacetone phosphate + pyruvate</text>
        <dbReference type="Rhea" id="RHEA:18381"/>
        <dbReference type="ChEBI" id="CHEBI:15361"/>
        <dbReference type="ChEBI" id="CHEBI:16016"/>
        <dbReference type="ChEBI" id="CHEBI:57642"/>
        <dbReference type="ChEBI" id="CHEBI:58702"/>
        <dbReference type="EC" id="2.7.1.121"/>
    </reaction>
</comment>
<dbReference type="RefSeq" id="WP_102197528.1">
    <property type="nucleotide sequence ID" value="NZ_CAUPDS010000001.1"/>
</dbReference>
<dbReference type="AlphaFoldDB" id="A0A2N6UKW8"/>
<name>A0A2N6UKW8_9FIRM</name>
<dbReference type="Gene3D" id="3.40.50.510">
    <property type="entry name" value="Phosphotransferase system, mannose-type IIA component"/>
    <property type="match status" value="1"/>
</dbReference>
<dbReference type="GO" id="GO:0009401">
    <property type="term" value="P:phosphoenolpyruvate-dependent sugar phosphotransferase system"/>
    <property type="evidence" value="ECO:0007669"/>
    <property type="project" value="InterPro"/>
</dbReference>
<evidence type="ECO:0000256" key="2">
    <source>
        <dbReference type="ARBA" id="ARBA00002788"/>
    </source>
</evidence>
<dbReference type="InterPro" id="IPR012844">
    <property type="entry name" value="DhaM_N"/>
</dbReference>
<dbReference type="GO" id="GO:0016020">
    <property type="term" value="C:membrane"/>
    <property type="evidence" value="ECO:0007669"/>
    <property type="project" value="InterPro"/>
</dbReference>
<dbReference type="NCBIfam" id="TIGR02364">
    <property type="entry name" value="dha_pts"/>
    <property type="match status" value="1"/>
</dbReference>
<dbReference type="InterPro" id="IPR036662">
    <property type="entry name" value="PTS_EIIA_man-typ_sf"/>
</dbReference>
<dbReference type="SUPFAM" id="SSF53062">
    <property type="entry name" value="PTS system fructose IIA component-like"/>
    <property type="match status" value="1"/>
</dbReference>
<evidence type="ECO:0000256" key="5">
    <source>
        <dbReference type="ARBA" id="ARBA00046577"/>
    </source>
</evidence>
<comment type="caution">
    <text evidence="7">The sequence shown here is derived from an EMBL/GenBank/DDBJ whole genome shotgun (WGS) entry which is preliminary data.</text>
</comment>
<comment type="subunit">
    <text evidence="5">Homodimer. The dihydroxyacetone kinase complex is composed of a homodimer of DhaM, a homodimer of DhaK and the subunit DhaL.</text>
</comment>
<dbReference type="InterPro" id="IPR004701">
    <property type="entry name" value="PTS_EIIA_man-typ"/>
</dbReference>
<protein>
    <recommendedName>
        <fullName evidence="3">phosphoenolpyruvate--glycerone phosphotransferase</fullName>
        <ecNumber evidence="3">2.7.1.121</ecNumber>
    </recommendedName>
</protein>
<dbReference type="GO" id="GO:0019563">
    <property type="term" value="P:glycerol catabolic process"/>
    <property type="evidence" value="ECO:0007669"/>
    <property type="project" value="InterPro"/>
</dbReference>
<evidence type="ECO:0000256" key="3">
    <source>
        <dbReference type="ARBA" id="ARBA00012095"/>
    </source>
</evidence>
<dbReference type="GeneID" id="84577889"/>
<organism evidence="7 8">
    <name type="scientific">Anaerococcus hydrogenalis</name>
    <dbReference type="NCBI Taxonomy" id="33029"/>
    <lineage>
        <taxon>Bacteria</taxon>
        <taxon>Bacillati</taxon>
        <taxon>Bacillota</taxon>
        <taxon>Tissierellia</taxon>
        <taxon>Tissierellales</taxon>
        <taxon>Peptoniphilaceae</taxon>
        <taxon>Anaerococcus</taxon>
    </lineage>
</organism>
<dbReference type="Pfam" id="PF03610">
    <property type="entry name" value="EIIA-man"/>
    <property type="match status" value="1"/>
</dbReference>
<sequence>MINILLASHSRKVVEGLREILVQMAPDVNIQISGGDNEGNIGSNYEEINEIINKYAKDDGLVIFFDLGSAMLNCQMAIDMLDEEKKSKVYLSGTPLVETSVQVAVNASVGQTLEETIEYLENYPVNKLDNLN</sequence>
<dbReference type="PROSITE" id="PS51096">
    <property type="entry name" value="PTS_EIIA_TYPE_4"/>
    <property type="match status" value="1"/>
</dbReference>
<evidence type="ECO:0000259" key="6">
    <source>
        <dbReference type="PROSITE" id="PS51096"/>
    </source>
</evidence>
<dbReference type="PANTHER" id="PTHR38594">
    <property type="entry name" value="PEP-DEPENDENT DIHYDROXYACETONE KINASE, PHOSPHORYL DONOR SUBUNIT DHAM"/>
    <property type="match status" value="1"/>
</dbReference>
<reference evidence="7 8" key="1">
    <citation type="submission" date="2017-09" db="EMBL/GenBank/DDBJ databases">
        <title>Bacterial strain isolated from the female urinary microbiota.</title>
        <authorList>
            <person name="Thomas-White K."/>
            <person name="Kumar N."/>
            <person name="Forster S."/>
            <person name="Putonti C."/>
            <person name="Lawley T."/>
            <person name="Wolfe A.J."/>
        </authorList>
    </citation>
    <scope>NUCLEOTIDE SEQUENCE [LARGE SCALE GENOMIC DNA]</scope>
    <source>
        <strain evidence="7 8">UMB0204</strain>
    </source>
</reference>
<dbReference type="PANTHER" id="PTHR38594:SF1">
    <property type="entry name" value="PEP-DEPENDENT DIHYDROXYACETONE KINASE, PHOSPHORYL DONOR SUBUNIT DHAM"/>
    <property type="match status" value="1"/>
</dbReference>
<evidence type="ECO:0000313" key="7">
    <source>
        <dbReference type="EMBL" id="PMC82467.1"/>
    </source>
</evidence>
<dbReference type="InterPro" id="IPR039643">
    <property type="entry name" value="DhaM"/>
</dbReference>
<evidence type="ECO:0000256" key="1">
    <source>
        <dbReference type="ARBA" id="ARBA00001113"/>
    </source>
</evidence>
<comment type="function">
    <text evidence="2">Component of the dihydroxyacetone kinase complex, which is responsible for the phosphoenolpyruvate (PEP)-dependent phosphorylation of dihydroxyacetone. DhaM serves as the phosphoryl donor. Is phosphorylated by phosphoenolpyruvate in an EI- and HPr-dependent reaction, and a phosphorelay system on histidine residues finally leads to phosphoryl transfer to DhaL and dihydroxyacetone.</text>
</comment>
<dbReference type="EMBL" id="PNHP01000001">
    <property type="protein sequence ID" value="PMC82467.1"/>
    <property type="molecule type" value="Genomic_DNA"/>
</dbReference>
<keyword evidence="4" id="KW-0808">Transferase</keyword>
<dbReference type="GO" id="GO:0047324">
    <property type="term" value="F:phosphoenolpyruvate-glycerone phosphotransferase activity"/>
    <property type="evidence" value="ECO:0007669"/>
    <property type="project" value="UniProtKB-EC"/>
</dbReference>
<gene>
    <name evidence="7" type="ORF">CJ192_01695</name>
</gene>